<name>A0A6G1FT56_9PEZI</name>
<feature type="transmembrane region" description="Helical" evidence="12">
    <location>
        <begin position="36"/>
        <end position="59"/>
    </location>
</feature>
<dbReference type="Pfam" id="PF03188">
    <property type="entry name" value="Cytochrom_B561"/>
    <property type="match status" value="1"/>
</dbReference>
<evidence type="ECO:0000313" key="16">
    <source>
        <dbReference type="RefSeq" id="XP_033530686.1"/>
    </source>
</evidence>
<evidence type="ECO:0000256" key="6">
    <source>
        <dbReference type="ARBA" id="ARBA00022723"/>
    </source>
</evidence>
<dbReference type="AlphaFoldDB" id="A0A6G1FT56"/>
<dbReference type="Gene3D" id="1.20.120.1770">
    <property type="match status" value="1"/>
</dbReference>
<dbReference type="PANTHER" id="PTHR15422">
    <property type="entry name" value="OS05G0565100 PROTEIN"/>
    <property type="match status" value="1"/>
</dbReference>
<evidence type="ECO:0000256" key="12">
    <source>
        <dbReference type="SAM" id="Phobius"/>
    </source>
</evidence>
<gene>
    <name evidence="14 16" type="ORF">P152DRAFT_461915</name>
</gene>
<feature type="region of interest" description="Disordered" evidence="11">
    <location>
        <begin position="1"/>
        <end position="21"/>
    </location>
</feature>
<dbReference type="InterPro" id="IPR006593">
    <property type="entry name" value="Cyt_b561/ferric_Rdtase_TM"/>
</dbReference>
<dbReference type="PROSITE" id="PS50939">
    <property type="entry name" value="CYTOCHROME_B561"/>
    <property type="match status" value="1"/>
</dbReference>
<keyword evidence="3" id="KW-0813">Transport</keyword>
<feature type="transmembrane region" description="Helical" evidence="12">
    <location>
        <begin position="206"/>
        <end position="226"/>
    </location>
</feature>
<keyword evidence="8 12" id="KW-1133">Transmembrane helix</keyword>
<evidence type="ECO:0000256" key="9">
    <source>
        <dbReference type="ARBA" id="ARBA00023004"/>
    </source>
</evidence>
<reference evidence="16" key="2">
    <citation type="submission" date="2020-04" db="EMBL/GenBank/DDBJ databases">
        <authorList>
            <consortium name="NCBI Genome Project"/>
        </authorList>
    </citation>
    <scope>NUCLEOTIDE SEQUENCE</scope>
    <source>
        <strain evidence="16">CBS 781.70</strain>
    </source>
</reference>
<dbReference type="GO" id="GO:0016020">
    <property type="term" value="C:membrane"/>
    <property type="evidence" value="ECO:0007669"/>
    <property type="project" value="UniProtKB-SubCell"/>
</dbReference>
<evidence type="ECO:0000256" key="3">
    <source>
        <dbReference type="ARBA" id="ARBA00022448"/>
    </source>
</evidence>
<keyword evidence="15" id="KW-1185">Reference proteome</keyword>
<dbReference type="EMBL" id="ML975176">
    <property type="protein sequence ID" value="KAF1809055.1"/>
    <property type="molecule type" value="Genomic_DNA"/>
</dbReference>
<proteinExistence type="predicted"/>
<evidence type="ECO:0000256" key="2">
    <source>
        <dbReference type="ARBA" id="ARBA00004141"/>
    </source>
</evidence>
<dbReference type="OrthoDB" id="432881at2759"/>
<keyword evidence="10 12" id="KW-0472">Membrane</keyword>
<sequence>MSSEAPTESGHGEQEPLLGRTGDASQVDGKPLVHNLVLGTAIVGQFGIWIQAAIVWSAVFSNDLILFSAHPLLNTAGLVLLTQGALILQPTHTPSQKKRGTYVHGFLNNLGVDCLIAGLVIIEVNKYKNGIPHFESAHSILGFITYVLMFLQAIVGFLQYFTPTVFGGEAKAKAVYKYHRISGYLVFTLALATVCAATQTSYNRSVLFIPLWTVIVASVITLMGVVPRIKKEKLGISS</sequence>
<feature type="domain" description="Cytochrome b561" evidence="13">
    <location>
        <begin position="34"/>
        <end position="231"/>
    </location>
</feature>
<dbReference type="GO" id="GO:0046872">
    <property type="term" value="F:metal ion binding"/>
    <property type="evidence" value="ECO:0007669"/>
    <property type="project" value="UniProtKB-KW"/>
</dbReference>
<keyword evidence="4" id="KW-0349">Heme</keyword>
<dbReference type="SMART" id="SM00665">
    <property type="entry name" value="B561"/>
    <property type="match status" value="1"/>
</dbReference>
<evidence type="ECO:0000313" key="14">
    <source>
        <dbReference type="EMBL" id="KAF1809055.1"/>
    </source>
</evidence>
<reference evidence="14 16" key="1">
    <citation type="submission" date="2020-01" db="EMBL/GenBank/DDBJ databases">
        <authorList>
            <consortium name="DOE Joint Genome Institute"/>
            <person name="Haridas S."/>
            <person name="Albert R."/>
            <person name="Binder M."/>
            <person name="Bloem J."/>
            <person name="Labutti K."/>
            <person name="Salamov A."/>
            <person name="Andreopoulos B."/>
            <person name="Baker S.E."/>
            <person name="Barry K."/>
            <person name="Bills G."/>
            <person name="Bluhm B.H."/>
            <person name="Cannon C."/>
            <person name="Castanera R."/>
            <person name="Culley D.E."/>
            <person name="Daum C."/>
            <person name="Ezra D."/>
            <person name="Gonzalez J.B."/>
            <person name="Henrissat B."/>
            <person name="Kuo A."/>
            <person name="Liang C."/>
            <person name="Lipzen A."/>
            <person name="Lutzoni F."/>
            <person name="Magnuson J."/>
            <person name="Mondo S."/>
            <person name="Nolan M."/>
            <person name="Ohm R."/>
            <person name="Pangilinan J."/>
            <person name="Park H.-J."/>
            <person name="Ramirez L."/>
            <person name="Alfaro M."/>
            <person name="Sun H."/>
            <person name="Tritt A."/>
            <person name="Yoshinaga Y."/>
            <person name="Zwiers L.-H."/>
            <person name="Turgeon B.G."/>
            <person name="Goodwin S.B."/>
            <person name="Spatafora J.W."/>
            <person name="Crous P.W."/>
            <person name="Grigoriev I.V."/>
        </authorList>
    </citation>
    <scope>NUCLEOTIDE SEQUENCE</scope>
    <source>
        <strain evidence="14 16">CBS 781.70</strain>
    </source>
</reference>
<keyword evidence="6" id="KW-0479">Metal-binding</keyword>
<evidence type="ECO:0000256" key="1">
    <source>
        <dbReference type="ARBA" id="ARBA00001970"/>
    </source>
</evidence>
<feature type="transmembrane region" description="Helical" evidence="12">
    <location>
        <begin position="181"/>
        <end position="200"/>
    </location>
</feature>
<organism evidence="14">
    <name type="scientific">Eremomyces bilateralis CBS 781.70</name>
    <dbReference type="NCBI Taxonomy" id="1392243"/>
    <lineage>
        <taxon>Eukaryota</taxon>
        <taxon>Fungi</taxon>
        <taxon>Dikarya</taxon>
        <taxon>Ascomycota</taxon>
        <taxon>Pezizomycotina</taxon>
        <taxon>Dothideomycetes</taxon>
        <taxon>Dothideomycetes incertae sedis</taxon>
        <taxon>Eremomycetales</taxon>
        <taxon>Eremomycetaceae</taxon>
        <taxon>Eremomyces</taxon>
    </lineage>
</organism>
<dbReference type="Proteomes" id="UP000504638">
    <property type="component" value="Unplaced"/>
</dbReference>
<feature type="transmembrane region" description="Helical" evidence="12">
    <location>
        <begin position="140"/>
        <end position="161"/>
    </location>
</feature>
<dbReference type="GO" id="GO:0140575">
    <property type="term" value="F:transmembrane monodehydroascorbate reductase activity"/>
    <property type="evidence" value="ECO:0007669"/>
    <property type="project" value="InterPro"/>
</dbReference>
<comment type="cofactor">
    <cofactor evidence="1">
        <name>heme b</name>
        <dbReference type="ChEBI" id="CHEBI:60344"/>
    </cofactor>
</comment>
<accession>A0A6G1FT56</accession>
<keyword evidence="9" id="KW-0408">Iron</keyword>
<keyword evidence="7" id="KW-0249">Electron transport</keyword>
<reference evidence="16" key="3">
    <citation type="submission" date="2025-04" db="UniProtKB">
        <authorList>
            <consortium name="RefSeq"/>
        </authorList>
    </citation>
    <scope>IDENTIFICATION</scope>
    <source>
        <strain evidence="16">CBS 781.70</strain>
    </source>
</reference>
<dbReference type="RefSeq" id="XP_033530686.1">
    <property type="nucleotide sequence ID" value="XM_033680229.1"/>
</dbReference>
<dbReference type="PANTHER" id="PTHR15422:SF45">
    <property type="entry name" value="CYTOCHROME B561 DOMAIN-CONTAINING PROTEIN"/>
    <property type="match status" value="1"/>
</dbReference>
<evidence type="ECO:0000313" key="15">
    <source>
        <dbReference type="Proteomes" id="UP000504638"/>
    </source>
</evidence>
<evidence type="ECO:0000256" key="5">
    <source>
        <dbReference type="ARBA" id="ARBA00022692"/>
    </source>
</evidence>
<feature type="transmembrane region" description="Helical" evidence="12">
    <location>
        <begin position="100"/>
        <end position="120"/>
    </location>
</feature>
<protein>
    <recommendedName>
        <fullName evidence="13">Cytochrome b561 domain-containing protein</fullName>
    </recommendedName>
</protein>
<comment type="subcellular location">
    <subcellularLocation>
        <location evidence="2">Membrane</location>
        <topology evidence="2">Multi-pass membrane protein</topology>
    </subcellularLocation>
</comment>
<evidence type="ECO:0000259" key="13">
    <source>
        <dbReference type="PROSITE" id="PS50939"/>
    </source>
</evidence>
<dbReference type="InterPro" id="IPR045150">
    <property type="entry name" value="CYB561D1/2"/>
</dbReference>
<evidence type="ECO:0000256" key="4">
    <source>
        <dbReference type="ARBA" id="ARBA00022617"/>
    </source>
</evidence>
<evidence type="ECO:0000256" key="8">
    <source>
        <dbReference type="ARBA" id="ARBA00022989"/>
    </source>
</evidence>
<dbReference type="GeneID" id="54420799"/>
<evidence type="ECO:0000256" key="10">
    <source>
        <dbReference type="ARBA" id="ARBA00023136"/>
    </source>
</evidence>
<dbReference type="CDD" id="cd08761">
    <property type="entry name" value="Cyt_b561_CYB561D2_like"/>
    <property type="match status" value="1"/>
</dbReference>
<keyword evidence="5 12" id="KW-0812">Transmembrane</keyword>
<evidence type="ECO:0000256" key="7">
    <source>
        <dbReference type="ARBA" id="ARBA00022982"/>
    </source>
</evidence>
<evidence type="ECO:0000256" key="11">
    <source>
        <dbReference type="SAM" id="MobiDB-lite"/>
    </source>
</evidence>